<evidence type="ECO:0000313" key="8">
    <source>
        <dbReference type="EMBL" id="RCK69398.1"/>
    </source>
</evidence>
<evidence type="ECO:0000259" key="6">
    <source>
        <dbReference type="Pfam" id="PF04542"/>
    </source>
</evidence>
<evidence type="ECO:0000256" key="1">
    <source>
        <dbReference type="ARBA" id="ARBA00023015"/>
    </source>
</evidence>
<dbReference type="GO" id="GO:0003677">
    <property type="term" value="F:DNA binding"/>
    <property type="evidence" value="ECO:0007669"/>
    <property type="project" value="UniProtKB-KW"/>
</dbReference>
<evidence type="ECO:0000256" key="5">
    <source>
        <dbReference type="SAM" id="MobiDB-lite"/>
    </source>
</evidence>
<proteinExistence type="predicted"/>
<evidence type="ECO:0000259" key="7">
    <source>
        <dbReference type="Pfam" id="PF04545"/>
    </source>
</evidence>
<dbReference type="Gene3D" id="1.20.120.1810">
    <property type="match status" value="1"/>
</dbReference>
<dbReference type="InterPro" id="IPR013324">
    <property type="entry name" value="RNA_pol_sigma_r3/r4-like"/>
</dbReference>
<dbReference type="NCBIfam" id="TIGR02937">
    <property type="entry name" value="sigma70-ECF"/>
    <property type="match status" value="1"/>
</dbReference>
<dbReference type="GO" id="GO:0016987">
    <property type="term" value="F:sigma factor activity"/>
    <property type="evidence" value="ECO:0007669"/>
    <property type="project" value="UniProtKB-KW"/>
</dbReference>
<dbReference type="GO" id="GO:0006352">
    <property type="term" value="P:DNA-templated transcription initiation"/>
    <property type="evidence" value="ECO:0007669"/>
    <property type="project" value="InterPro"/>
</dbReference>
<keyword evidence="3" id="KW-0238">DNA-binding</keyword>
<keyword evidence="1" id="KW-0805">Transcription regulation</keyword>
<accession>A0A367YUA5</accession>
<dbReference type="SUPFAM" id="SSF88659">
    <property type="entry name" value="Sigma3 and sigma4 domains of RNA polymerase sigma factors"/>
    <property type="match status" value="2"/>
</dbReference>
<dbReference type="Pfam" id="PF04542">
    <property type="entry name" value="Sigma70_r2"/>
    <property type="match status" value="1"/>
</dbReference>
<evidence type="ECO:0000256" key="2">
    <source>
        <dbReference type="ARBA" id="ARBA00023082"/>
    </source>
</evidence>
<dbReference type="InterPro" id="IPR007630">
    <property type="entry name" value="RNA_pol_sigma70_r4"/>
</dbReference>
<feature type="region of interest" description="Disordered" evidence="5">
    <location>
        <begin position="1"/>
        <end position="29"/>
    </location>
</feature>
<dbReference type="AlphaFoldDB" id="A0A367YUA5"/>
<evidence type="ECO:0000313" key="9">
    <source>
        <dbReference type="Proteomes" id="UP000252770"/>
    </source>
</evidence>
<evidence type="ECO:0000256" key="4">
    <source>
        <dbReference type="ARBA" id="ARBA00023163"/>
    </source>
</evidence>
<dbReference type="InterPro" id="IPR014284">
    <property type="entry name" value="RNA_pol_sigma-70_dom"/>
</dbReference>
<comment type="caution">
    <text evidence="8">The sequence shown here is derived from an EMBL/GenBank/DDBJ whole genome shotgun (WGS) entry which is preliminary data.</text>
</comment>
<gene>
    <name evidence="8" type="ORF">DT076_10940</name>
</gene>
<dbReference type="SUPFAM" id="SSF88946">
    <property type="entry name" value="Sigma2 domain of RNA polymerase sigma factors"/>
    <property type="match status" value="1"/>
</dbReference>
<feature type="domain" description="RNA polymerase sigma-70 region 4" evidence="7">
    <location>
        <begin position="242"/>
        <end position="292"/>
    </location>
</feature>
<dbReference type="PANTHER" id="PTHR30603:SF47">
    <property type="entry name" value="RNA POLYMERASE SIGMA FACTOR SIGD, CHLOROPLASTIC"/>
    <property type="match status" value="1"/>
</dbReference>
<dbReference type="Gene3D" id="1.10.10.10">
    <property type="entry name" value="Winged helix-like DNA-binding domain superfamily/Winged helix DNA-binding domain"/>
    <property type="match status" value="2"/>
</dbReference>
<keyword evidence="4" id="KW-0804">Transcription</keyword>
<feature type="domain" description="RNA polymerase sigma-70 region 2" evidence="6">
    <location>
        <begin position="85"/>
        <end position="145"/>
    </location>
</feature>
<dbReference type="PANTHER" id="PTHR30603">
    <property type="entry name" value="RNA POLYMERASE SIGMA FACTOR RPO"/>
    <property type="match status" value="1"/>
</dbReference>
<sequence length="303" mass="32740">MDSRSGRHHGDHGGVMTTPTARGAGPRIRTDHPLLTAEDEVGLARAVEVGVLARQALERPAADHDRDDLAVLVRVGEGARERFVLANVRLVAAETRRAAATTAVPPDDLFGEGMVALTEAVARWDHRRGTRFAGYALPWVRNRIRAAAGERPGQLGPVRRRSEVHRVRGEQMRLAQRLGRQPTRAELAAAVGRAPEWVARALQPDVVVSLHAADGSPVEVADPAAVDPLTELPDGWSAARAVAGLPEPVRSVVSMRYGFTGAPSGWQEIGRRLGRSPGQVRRLAERGLEQLRSECPSQHRVAA</sequence>
<protein>
    <recommendedName>
        <fullName evidence="10">RNA polymerase sigma-70 region 2 domain-containing protein</fullName>
    </recommendedName>
</protein>
<dbReference type="InterPro" id="IPR050239">
    <property type="entry name" value="Sigma-70_RNA_pol_init_factors"/>
</dbReference>
<evidence type="ECO:0000256" key="3">
    <source>
        <dbReference type="ARBA" id="ARBA00023125"/>
    </source>
</evidence>
<organism evidence="8 9">
    <name type="scientific">Desertihabitans brevis</name>
    <dbReference type="NCBI Taxonomy" id="2268447"/>
    <lineage>
        <taxon>Bacteria</taxon>
        <taxon>Bacillati</taxon>
        <taxon>Actinomycetota</taxon>
        <taxon>Actinomycetes</taxon>
        <taxon>Propionibacteriales</taxon>
        <taxon>Propionibacteriaceae</taxon>
        <taxon>Desertihabitans</taxon>
    </lineage>
</organism>
<dbReference type="InterPro" id="IPR007627">
    <property type="entry name" value="RNA_pol_sigma70_r2"/>
</dbReference>
<evidence type="ECO:0008006" key="10">
    <source>
        <dbReference type="Google" id="ProtNLM"/>
    </source>
</evidence>
<keyword evidence="2" id="KW-0731">Sigma factor</keyword>
<dbReference type="InterPro" id="IPR000943">
    <property type="entry name" value="RNA_pol_sigma70"/>
</dbReference>
<dbReference type="EMBL" id="QOUI01000006">
    <property type="protein sequence ID" value="RCK69398.1"/>
    <property type="molecule type" value="Genomic_DNA"/>
</dbReference>
<dbReference type="InterPro" id="IPR036388">
    <property type="entry name" value="WH-like_DNA-bd_sf"/>
</dbReference>
<name>A0A367YUA5_9ACTN</name>
<dbReference type="InterPro" id="IPR013325">
    <property type="entry name" value="RNA_pol_sigma_r2"/>
</dbReference>
<reference evidence="8 9" key="1">
    <citation type="submission" date="2018-07" db="EMBL/GenBank/DDBJ databases">
        <title>Desertimonas flava gen. nov. sp. nov.</title>
        <authorList>
            <person name="Liu S."/>
        </authorList>
    </citation>
    <scope>NUCLEOTIDE SEQUENCE [LARGE SCALE GENOMIC DNA]</scope>
    <source>
        <strain evidence="8 9">16Sb5-5</strain>
    </source>
</reference>
<feature type="compositionally biased region" description="Basic residues" evidence="5">
    <location>
        <begin position="1"/>
        <end position="10"/>
    </location>
</feature>
<keyword evidence="9" id="KW-1185">Reference proteome</keyword>
<dbReference type="Pfam" id="PF04545">
    <property type="entry name" value="Sigma70_r4"/>
    <property type="match status" value="1"/>
</dbReference>
<dbReference type="PRINTS" id="PR00046">
    <property type="entry name" value="SIGMA70FCT"/>
</dbReference>
<dbReference type="Proteomes" id="UP000252770">
    <property type="component" value="Unassembled WGS sequence"/>
</dbReference>